<name>A0A8J6CGC9_DIALT</name>
<evidence type="ECO:0000256" key="1">
    <source>
        <dbReference type="ARBA" id="ARBA00022679"/>
    </source>
</evidence>
<dbReference type="OMA" id="WKHRANA"/>
<evidence type="ECO:0000256" key="2">
    <source>
        <dbReference type="ARBA" id="ARBA00022777"/>
    </source>
</evidence>
<dbReference type="PANTHER" id="PTHR10048">
    <property type="entry name" value="PHOSPHATIDYLINOSITOL KINASE"/>
    <property type="match status" value="1"/>
</dbReference>
<dbReference type="Gene3D" id="1.10.1070.11">
    <property type="entry name" value="Phosphatidylinositol 3-/4-kinase, catalytic domain"/>
    <property type="match status" value="1"/>
</dbReference>
<dbReference type="EMBL" id="JAGTXO010000003">
    <property type="protein sequence ID" value="KAG8468965.1"/>
    <property type="molecule type" value="Genomic_DNA"/>
</dbReference>
<dbReference type="InterPro" id="IPR011009">
    <property type="entry name" value="Kinase-like_dom_sf"/>
</dbReference>
<evidence type="ECO:0000313" key="7">
    <source>
        <dbReference type="Proteomes" id="UP000751190"/>
    </source>
</evidence>
<dbReference type="Proteomes" id="UP000751190">
    <property type="component" value="Unassembled WGS sequence"/>
</dbReference>
<feature type="signal peptide" evidence="4">
    <location>
        <begin position="1"/>
        <end position="21"/>
    </location>
</feature>
<dbReference type="InterPro" id="IPR000403">
    <property type="entry name" value="PI3/4_kinase_cat_dom"/>
</dbReference>
<dbReference type="InterPro" id="IPR015433">
    <property type="entry name" value="PI3/4_kinase"/>
</dbReference>
<comment type="caution">
    <text evidence="6">The sequence shown here is derived from an EMBL/GenBank/DDBJ whole genome shotgun (WGS) entry which is preliminary data.</text>
</comment>
<dbReference type="GO" id="GO:0016020">
    <property type="term" value="C:membrane"/>
    <property type="evidence" value="ECO:0007669"/>
    <property type="project" value="TreeGrafter"/>
</dbReference>
<dbReference type="Pfam" id="PF00454">
    <property type="entry name" value="PI3_PI4_kinase"/>
    <property type="match status" value="1"/>
</dbReference>
<keyword evidence="2" id="KW-0418">Kinase</keyword>
<gene>
    <name evidence="6" type="ORF">KFE25_007483</name>
</gene>
<dbReference type="GO" id="GO:0048015">
    <property type="term" value="P:phosphatidylinositol-mediated signaling"/>
    <property type="evidence" value="ECO:0007669"/>
    <property type="project" value="TreeGrafter"/>
</dbReference>
<organism evidence="6 7">
    <name type="scientific">Diacronema lutheri</name>
    <name type="common">Unicellular marine alga</name>
    <name type="synonym">Monochrysis lutheri</name>
    <dbReference type="NCBI Taxonomy" id="2081491"/>
    <lineage>
        <taxon>Eukaryota</taxon>
        <taxon>Haptista</taxon>
        <taxon>Haptophyta</taxon>
        <taxon>Pavlovophyceae</taxon>
        <taxon>Pavlovales</taxon>
        <taxon>Pavlovaceae</taxon>
        <taxon>Diacronema</taxon>
    </lineage>
</organism>
<feature type="region of interest" description="Disordered" evidence="3">
    <location>
        <begin position="661"/>
        <end position="683"/>
    </location>
</feature>
<evidence type="ECO:0000256" key="3">
    <source>
        <dbReference type="SAM" id="MobiDB-lite"/>
    </source>
</evidence>
<protein>
    <recommendedName>
        <fullName evidence="5">PI3K/PI4K catalytic domain-containing protein</fullName>
    </recommendedName>
</protein>
<dbReference type="GO" id="GO:0005737">
    <property type="term" value="C:cytoplasm"/>
    <property type="evidence" value="ECO:0007669"/>
    <property type="project" value="TreeGrafter"/>
</dbReference>
<keyword evidence="7" id="KW-1185">Reference proteome</keyword>
<dbReference type="AlphaFoldDB" id="A0A8J6CGC9"/>
<evidence type="ECO:0000313" key="6">
    <source>
        <dbReference type="EMBL" id="KAG8468965.1"/>
    </source>
</evidence>
<evidence type="ECO:0000256" key="4">
    <source>
        <dbReference type="SAM" id="SignalP"/>
    </source>
</evidence>
<dbReference type="SUPFAM" id="SSF56112">
    <property type="entry name" value="Protein kinase-like (PK-like)"/>
    <property type="match status" value="1"/>
</dbReference>
<reference evidence="6" key="1">
    <citation type="submission" date="2021-05" db="EMBL/GenBank/DDBJ databases">
        <title>The genome of the haptophyte Pavlova lutheri (Diacronema luteri, Pavlovales) - a model for lipid biosynthesis in eukaryotic algae.</title>
        <authorList>
            <person name="Hulatt C.J."/>
            <person name="Posewitz M.C."/>
        </authorList>
    </citation>
    <scope>NUCLEOTIDE SEQUENCE</scope>
    <source>
        <strain evidence="6">NIVA-4/92</strain>
    </source>
</reference>
<evidence type="ECO:0000259" key="5">
    <source>
        <dbReference type="PROSITE" id="PS50290"/>
    </source>
</evidence>
<dbReference type="PANTHER" id="PTHR10048:SF22">
    <property type="entry name" value="PHOSPHATIDYLINOSITOL 4-KINASE BETA"/>
    <property type="match status" value="1"/>
</dbReference>
<feature type="chain" id="PRO_5035183338" description="PI3K/PI4K catalytic domain-containing protein" evidence="4">
    <location>
        <begin position="22"/>
        <end position="984"/>
    </location>
</feature>
<proteinExistence type="predicted"/>
<dbReference type="PROSITE" id="PS50290">
    <property type="entry name" value="PI3_4_KINASE_3"/>
    <property type="match status" value="1"/>
</dbReference>
<dbReference type="OrthoDB" id="67688at2759"/>
<dbReference type="SMART" id="SM00146">
    <property type="entry name" value="PI3Kc"/>
    <property type="match status" value="1"/>
</dbReference>
<dbReference type="PROSITE" id="PS00915">
    <property type="entry name" value="PI3_4_KINASE_1"/>
    <property type="match status" value="1"/>
</dbReference>
<keyword evidence="4" id="KW-0732">Signal</keyword>
<dbReference type="InterPro" id="IPR036940">
    <property type="entry name" value="PI3/4_kinase_cat_sf"/>
</dbReference>
<dbReference type="InterPro" id="IPR018936">
    <property type="entry name" value="PI3/4_kinase_CS"/>
</dbReference>
<keyword evidence="1" id="KW-0808">Transferase</keyword>
<dbReference type="Gene3D" id="3.30.1010.10">
    <property type="entry name" value="Phosphatidylinositol 3-kinase Catalytic Subunit, Chain A, domain 4"/>
    <property type="match status" value="1"/>
</dbReference>
<dbReference type="GO" id="GO:0046854">
    <property type="term" value="P:phosphatidylinositol phosphate biosynthetic process"/>
    <property type="evidence" value="ECO:0007669"/>
    <property type="project" value="InterPro"/>
</dbReference>
<sequence length="984" mass="103497">MATTRTAGALAVLALATVAAAAGGAAASAGSPPPPRAHGVVPAGGARTADAAAAAAAAAAEVDDVEELFVRAWARRSDASFLPELGRQLTRLLQAEVLDERVEFWLPQIAHLIVALPAASPAAGLLERFALLVCERNVHVALTLSWYIYASLEDHAPDRPGADAGVYARCARLLAHIEQSSVYGARLTYTTRREALREHLGRAARAIAGHAAAAAAATGGGAAHALGRPSDFPPASASASRALQRLPISPAGADGVGAERAAATSGAHGPARTAQLSGVLWLIVGKPSAYYASSLLGLSNHGYRRHAAWLCESTLFFKAGGGFGSADGAGGLRADGAIPLAHARIELRNSSRGYPYIHVCARYSKREVRLRPTVSGRAGIEQLERWSDALLRAAGRGEHDIAAAQQPMCAARGCRLWRWLAARVAALRARARSAALERGERDGARRALAFASRRGSKAQSGASVAPARASSGARTLSPAQRTTYEFLLAQRDLVHSLCSLAEELYATPAPTARLAERLAHLALPPVCYLPVCASNDVFERIIRIPPAEAVVFVTQARASIMIFAEVLRSKSGRTVARLFAPTDAGGARTAAQLGLGGEGGADAPTKRALDADAADDGACAPASARARAARALRASGRRALASMRALFALARAPVALGRLLAPPRRRPSRSCSSQPAGRQPGTALAQAVAAVGAHKLDESWGAKVARMRAASPRGESRRWALRSVLCKSNDDVRQEAFVMQLLRVLDGAFPPPLRLRPYAVLPTGRACGLIETVVGARSVDHAKRRAPRGRSSLPDIFEARWGADAGALARARAAFLHSVAAYSIASYLLGIRDRHNGNLLLADDGAIVHIDFGFALGLAPGGRAGPETSAPFKLTAEMVQVIGGPESDAFREELPRLCTLALRAARLRARALLALVEVMSLRPSLRCLVGAGSRPLDGLRERLMLDVPDDELPARVQALVDRSYCALGPGAYDRYQQLRNGIRA</sequence>
<accession>A0A8J6CGC9</accession>
<dbReference type="PROSITE" id="PS00916">
    <property type="entry name" value="PI3_4_KINASE_2"/>
    <property type="match status" value="1"/>
</dbReference>
<feature type="domain" description="PI3K/PI4K catalytic" evidence="5">
    <location>
        <begin position="698"/>
        <end position="968"/>
    </location>
</feature>
<dbReference type="GO" id="GO:0004430">
    <property type="term" value="F:1-phosphatidylinositol 4-kinase activity"/>
    <property type="evidence" value="ECO:0007669"/>
    <property type="project" value="TreeGrafter"/>
</dbReference>